<comment type="pathway">
    <text evidence="5">Amino-acid biosynthesis; L-methionine biosynthesis via de novo pathway; L-homoserine from L-aspartate: step 3/3.</text>
</comment>
<feature type="domain" description="Aspartate/homoserine dehydrogenase NAD-binding" evidence="30">
    <location>
        <begin position="783"/>
        <end position="918"/>
    </location>
</feature>
<evidence type="ECO:0000259" key="29">
    <source>
        <dbReference type="Pfam" id="PF00742"/>
    </source>
</evidence>
<dbReference type="NCBIfam" id="NF006959">
    <property type="entry name" value="PRK09436.1"/>
    <property type="match status" value="1"/>
</dbReference>
<protein>
    <submittedName>
        <fullName evidence="32">Aspartate kinase</fullName>
    </submittedName>
</protein>
<dbReference type="InterPro" id="IPR029058">
    <property type="entry name" value="AB_hydrolase_fold"/>
</dbReference>
<gene>
    <name evidence="32" type="ORF">SAMN05216480_105133</name>
</gene>
<dbReference type="UniPathway" id="UPA00051">
    <property type="reaction ID" value="UER00465"/>
</dbReference>
<feature type="domain" description="Homoserine dehydrogenase catalytic" evidence="29">
    <location>
        <begin position="926"/>
        <end position="1128"/>
    </location>
</feature>
<evidence type="ECO:0000256" key="19">
    <source>
        <dbReference type="ARBA" id="ARBA00023053"/>
    </source>
</evidence>
<evidence type="ECO:0000256" key="4">
    <source>
        <dbReference type="ARBA" id="ARBA00005056"/>
    </source>
</evidence>
<dbReference type="Pfam" id="PF00561">
    <property type="entry name" value="Abhydrolase_1"/>
    <property type="match status" value="1"/>
</dbReference>
<dbReference type="Pfam" id="PF00742">
    <property type="entry name" value="Homoserine_dh"/>
    <property type="match status" value="1"/>
</dbReference>
<keyword evidence="12" id="KW-0479">Metal-binding</keyword>
<sequence>MVLENKLTTLHIQKFTTECNHTFDVIPLSYQQFGQPLGTAPVVLINHALTGNSNVSGKEGWWNALVGKEKSIDTDVYTIISFNIPGNGFDGFVLDHYKSFVARDMAKVFLLGLAQLTITKLYALIGGSLGGGLAWEMCALNPKITQHLITIATDWKATDWLIANCQIQEQILNNSNNPVHDARMHAMLCYRTPASFKAKFQRSTNADLQIFNVESWLLHHGKKLQERFQVSAYKLMNQLLKTIDVTRGREENTSVFEQIEADIHIVGVDSDLFFSAEENRETHRKLAQSRSNVTYGEIKSVHGHDAFLIEFEQLEKLITKVFPTPKYKRMKVVKFGGKSLANGEGLQNTINIIQAKLEAKERIALVVSARGKATDQLESLLEKAARGKAYQKELEEFKAYQTAVANVNLSEEFSTISKLLEGVALLHDYSKKIKDNVLSQGEIISGKTIVQLLQDKGVNAIFSDSRQLIVTDNTFGNAQPNHVLSKENVVKHFEKHNGTTVHVVTGFIAATETGETTTLGRNGSNYTASLLANYLDAEELQNYTHVDGIFTANPDLVSDAEIIKELSFEDANELANFGANILHAKTIIPLIEKNIPLRILNTFNAKNQGTLIHAESKATGIKSVSTFENVALINLEGRGLLGKAGVDARIFKALGAKQISVSIIAQGSSERGIGLVVDAKDAFEAKKALEAEFEQDFYTNDVSEVYVNTQVSVISIVGQELATFNKPYDALIKNQIVPLLLNNTVTGKNVSLVVKRSQVKKAINIIHGEIFGISKKVNLVIFGRGTVGGTLIEQINNARQNILDRKDLAVNVVAIVNSTKVLFNAAGITGNWEQDLVENGLPYENIDSIIQLVDEAHLGNLIAVDATASKTFVENYIPLVKNGFDLVSANKIANTISFDFYQELREVLSQYQKKYLYETNVGAGLPLIDTISLLHNSGENITRIKGVFSGTLSYLFNTFSESDQPFSDVLKVAIESGYTEPDPRDDLSGVDVGRKLLILARELELRNEFADVNIQNLIPENLQDTTVPEFLERLEELNPVFDAIKKQQKPNHVLRYVGDLHGDLFKDDGAELDVKLVSVPKESALGQVKGSDSIFEIYTESYGEHPIVIQGAGAGAAVTARGVFGDILRLAEKNIH</sequence>
<dbReference type="SUPFAM" id="SSF51735">
    <property type="entry name" value="NAD(P)-binding Rossmann-fold domains"/>
    <property type="match status" value="1"/>
</dbReference>
<keyword evidence="20" id="KW-0457">Lysine biosynthesis</keyword>
<dbReference type="PANTHER" id="PTHR43070:SF5">
    <property type="entry name" value="HOMOSERINE DEHYDROGENASE"/>
    <property type="match status" value="1"/>
</dbReference>
<comment type="pathway">
    <text evidence="3">Amino-acid biosynthesis; L-methionine biosynthesis via de novo pathway; L-homoserine from L-aspartate: step 1/3.</text>
</comment>
<dbReference type="InterPro" id="IPR036393">
    <property type="entry name" value="AceGlu_kinase-like_sf"/>
</dbReference>
<dbReference type="GO" id="GO:0009086">
    <property type="term" value="P:methionine biosynthetic process"/>
    <property type="evidence" value="ECO:0007669"/>
    <property type="project" value="UniProtKB-KW"/>
</dbReference>
<dbReference type="SUPFAM" id="SSF55021">
    <property type="entry name" value="ACT-like"/>
    <property type="match status" value="1"/>
</dbReference>
<evidence type="ECO:0000256" key="23">
    <source>
        <dbReference type="ARBA" id="ARBA00044938"/>
    </source>
</evidence>
<comment type="function">
    <text evidence="23">Bifunctional aspartate kinase and homoserine dehydrogenase that catalyzes the first and the third steps toward the synthesis of lysine, methionine and threonine from aspartate.</text>
</comment>
<dbReference type="AlphaFoldDB" id="A0A1I7GPA4"/>
<comment type="catalytic activity">
    <reaction evidence="24">
        <text>L-aspartate + ATP = 4-phospho-L-aspartate + ADP</text>
        <dbReference type="Rhea" id="RHEA:23776"/>
        <dbReference type="ChEBI" id="CHEBI:29991"/>
        <dbReference type="ChEBI" id="CHEBI:30616"/>
        <dbReference type="ChEBI" id="CHEBI:57535"/>
        <dbReference type="ChEBI" id="CHEBI:456216"/>
        <dbReference type="EC" id="2.7.2.4"/>
    </reaction>
    <physiologicalReaction direction="left-to-right" evidence="24">
        <dbReference type="Rhea" id="RHEA:23777"/>
    </physiologicalReaction>
</comment>
<dbReference type="InterPro" id="IPR019811">
    <property type="entry name" value="HDH_CS"/>
</dbReference>
<proteinExistence type="inferred from homology"/>
<keyword evidence="14 32" id="KW-0418">Kinase</keyword>
<evidence type="ECO:0000256" key="10">
    <source>
        <dbReference type="ARBA" id="ARBA00022679"/>
    </source>
</evidence>
<evidence type="ECO:0000256" key="13">
    <source>
        <dbReference type="ARBA" id="ARBA00022741"/>
    </source>
</evidence>
<keyword evidence="22" id="KW-0511">Multifunctional enzyme</keyword>
<evidence type="ECO:0000256" key="18">
    <source>
        <dbReference type="ARBA" id="ARBA00023027"/>
    </source>
</evidence>
<dbReference type="Pfam" id="PF03447">
    <property type="entry name" value="NAD_binding_3"/>
    <property type="match status" value="1"/>
</dbReference>
<dbReference type="InterPro" id="IPR045865">
    <property type="entry name" value="ACT-like_dom_sf"/>
</dbReference>
<keyword evidence="11" id="KW-0791">Threonine biosynthesis</keyword>
<dbReference type="Gene3D" id="3.40.50.720">
    <property type="entry name" value="NAD(P)-binding Rossmann-like Domain"/>
    <property type="match status" value="1"/>
</dbReference>
<evidence type="ECO:0000256" key="15">
    <source>
        <dbReference type="ARBA" id="ARBA00022840"/>
    </source>
</evidence>
<dbReference type="InterPro" id="IPR011147">
    <property type="entry name" value="Bifunc_Aspkin/hSer_DH"/>
</dbReference>
<dbReference type="SUPFAM" id="SSF53474">
    <property type="entry name" value="alpha/beta-Hydrolases"/>
    <property type="match status" value="1"/>
</dbReference>
<keyword evidence="13" id="KW-0547">Nucleotide-binding</keyword>
<dbReference type="GO" id="GO:0005524">
    <property type="term" value="F:ATP binding"/>
    <property type="evidence" value="ECO:0007669"/>
    <property type="project" value="UniProtKB-KW"/>
</dbReference>
<dbReference type="PROSITE" id="PS01042">
    <property type="entry name" value="HOMOSER_DHGENASE"/>
    <property type="match status" value="1"/>
</dbReference>
<comment type="similarity">
    <text evidence="7">In the C-terminal section; belongs to the homoserine dehydrogenase family.</text>
</comment>
<evidence type="ECO:0000256" key="11">
    <source>
        <dbReference type="ARBA" id="ARBA00022697"/>
    </source>
</evidence>
<evidence type="ECO:0000256" key="24">
    <source>
        <dbReference type="ARBA" id="ARBA00048561"/>
    </source>
</evidence>
<evidence type="ECO:0000256" key="26">
    <source>
        <dbReference type="ARBA" id="ARBA00049031"/>
    </source>
</evidence>
<evidence type="ECO:0000256" key="6">
    <source>
        <dbReference type="ARBA" id="ARBA00005139"/>
    </source>
</evidence>
<name>A0A1I7GPA4_9FLAO</name>
<accession>A0A1I7GPA4</accession>
<evidence type="ECO:0000259" key="27">
    <source>
        <dbReference type="Pfam" id="PF00561"/>
    </source>
</evidence>
<dbReference type="GO" id="GO:0009089">
    <property type="term" value="P:lysine biosynthetic process via diaminopimelate"/>
    <property type="evidence" value="ECO:0007669"/>
    <property type="project" value="UniProtKB-UniPathway"/>
</dbReference>
<dbReference type="FunFam" id="3.30.360.10:FF:000006">
    <property type="entry name" value="Bifunctional aspartokinase/homoserine dehydrogenase"/>
    <property type="match status" value="1"/>
</dbReference>
<evidence type="ECO:0000313" key="32">
    <source>
        <dbReference type="EMBL" id="SFU50181.1"/>
    </source>
</evidence>
<feature type="domain" description="AB hydrolase-1" evidence="27">
    <location>
        <begin position="41"/>
        <end position="155"/>
    </location>
</feature>
<dbReference type="GO" id="GO:0050661">
    <property type="term" value="F:NADP binding"/>
    <property type="evidence" value="ECO:0007669"/>
    <property type="project" value="InterPro"/>
</dbReference>
<dbReference type="GO" id="GO:0046872">
    <property type="term" value="F:metal ion binding"/>
    <property type="evidence" value="ECO:0007669"/>
    <property type="project" value="UniProtKB-KW"/>
</dbReference>
<dbReference type="InterPro" id="IPR001048">
    <property type="entry name" value="Asp/Glu/Uridylate_kinase"/>
</dbReference>
<keyword evidence="9" id="KW-0028">Amino-acid biosynthesis</keyword>
<dbReference type="InterPro" id="IPR054352">
    <property type="entry name" value="ACT_Aspartokinase"/>
</dbReference>
<dbReference type="Gene3D" id="3.40.50.1820">
    <property type="entry name" value="alpha/beta hydrolase"/>
    <property type="match status" value="1"/>
</dbReference>
<dbReference type="STRING" id="1224947.SAMN05216480_105133"/>
<evidence type="ECO:0000256" key="14">
    <source>
        <dbReference type="ARBA" id="ARBA00022777"/>
    </source>
</evidence>
<dbReference type="InterPro" id="IPR001342">
    <property type="entry name" value="HDH_cat"/>
</dbReference>
<evidence type="ECO:0000256" key="21">
    <source>
        <dbReference type="ARBA" id="ARBA00023167"/>
    </source>
</evidence>
<evidence type="ECO:0000256" key="5">
    <source>
        <dbReference type="ARBA" id="ARBA00005062"/>
    </source>
</evidence>
<evidence type="ECO:0000256" key="7">
    <source>
        <dbReference type="ARBA" id="ARBA00007952"/>
    </source>
</evidence>
<comment type="pathway">
    <text evidence="6">Amino-acid biosynthesis; L-threonine biosynthesis; L-threonine from L-aspartate: step 1/5.</text>
</comment>
<dbReference type="EMBL" id="FPBK01000005">
    <property type="protein sequence ID" value="SFU50181.1"/>
    <property type="molecule type" value="Genomic_DNA"/>
</dbReference>
<evidence type="ECO:0000256" key="8">
    <source>
        <dbReference type="ARBA" id="ARBA00010046"/>
    </source>
</evidence>
<dbReference type="GO" id="GO:0009090">
    <property type="term" value="P:homoserine biosynthetic process"/>
    <property type="evidence" value="ECO:0007669"/>
    <property type="project" value="UniProtKB-ARBA"/>
</dbReference>
<evidence type="ECO:0000256" key="22">
    <source>
        <dbReference type="ARBA" id="ARBA00023268"/>
    </source>
</evidence>
<reference evidence="32 33" key="1">
    <citation type="submission" date="2016-10" db="EMBL/GenBank/DDBJ databases">
        <authorList>
            <person name="de Groot N.N."/>
        </authorList>
    </citation>
    <scope>NUCLEOTIDE SEQUENCE [LARGE SCALE GENOMIC DNA]</scope>
    <source>
        <strain evidence="32 33">CGMCC 1.12333</strain>
    </source>
</reference>
<evidence type="ECO:0000256" key="12">
    <source>
        <dbReference type="ARBA" id="ARBA00022723"/>
    </source>
</evidence>
<dbReference type="GO" id="GO:0004072">
    <property type="term" value="F:aspartate kinase activity"/>
    <property type="evidence" value="ECO:0007669"/>
    <property type="project" value="UniProtKB-EC"/>
</dbReference>
<organism evidence="32 33">
    <name type="scientific">Pustulibacterium marinum</name>
    <dbReference type="NCBI Taxonomy" id="1224947"/>
    <lineage>
        <taxon>Bacteria</taxon>
        <taxon>Pseudomonadati</taxon>
        <taxon>Bacteroidota</taxon>
        <taxon>Flavobacteriia</taxon>
        <taxon>Flavobacteriales</taxon>
        <taxon>Flavobacteriaceae</taxon>
        <taxon>Pustulibacterium</taxon>
    </lineage>
</organism>
<comment type="catalytic activity">
    <reaction evidence="26">
        <text>L-homoserine + NAD(+) = L-aspartate 4-semialdehyde + NADH + H(+)</text>
        <dbReference type="Rhea" id="RHEA:15757"/>
        <dbReference type="ChEBI" id="CHEBI:15378"/>
        <dbReference type="ChEBI" id="CHEBI:57476"/>
        <dbReference type="ChEBI" id="CHEBI:57540"/>
        <dbReference type="ChEBI" id="CHEBI:57945"/>
        <dbReference type="ChEBI" id="CHEBI:537519"/>
        <dbReference type="EC" id="1.1.1.3"/>
    </reaction>
    <physiologicalReaction direction="right-to-left" evidence="26">
        <dbReference type="Rhea" id="RHEA:15759"/>
    </physiologicalReaction>
</comment>
<feature type="domain" description="Aspartate/glutamate/uridylate kinase" evidence="28">
    <location>
        <begin position="330"/>
        <end position="601"/>
    </location>
</feature>
<evidence type="ECO:0000259" key="28">
    <source>
        <dbReference type="Pfam" id="PF00696"/>
    </source>
</evidence>
<dbReference type="Pfam" id="PF22468">
    <property type="entry name" value="ACT_9"/>
    <property type="match status" value="1"/>
</dbReference>
<dbReference type="NCBIfam" id="TIGR00657">
    <property type="entry name" value="asp_kinases"/>
    <property type="match status" value="1"/>
</dbReference>
<keyword evidence="15" id="KW-0067">ATP-binding</keyword>
<dbReference type="UniPathway" id="UPA00050">
    <property type="reaction ID" value="UER00063"/>
</dbReference>
<keyword evidence="17" id="KW-0560">Oxidoreductase</keyword>
<dbReference type="SUPFAM" id="SSF55347">
    <property type="entry name" value="Glyceraldehyde-3-phosphate dehydrogenase-like, C-terminal domain"/>
    <property type="match status" value="1"/>
</dbReference>
<dbReference type="InterPro" id="IPR036291">
    <property type="entry name" value="NAD(P)-bd_dom_sf"/>
</dbReference>
<comment type="pathway">
    <text evidence="2">Amino-acid biosynthesis; L-lysine biosynthesis via DAP pathway; (S)-tetrahydrodipicolinate from L-aspartate: step 1/4.</text>
</comment>
<dbReference type="InterPro" id="IPR005106">
    <property type="entry name" value="Asp/hSer_DH_NAD-bd"/>
</dbReference>
<evidence type="ECO:0000259" key="30">
    <source>
        <dbReference type="Pfam" id="PF03447"/>
    </source>
</evidence>
<evidence type="ECO:0000256" key="2">
    <source>
        <dbReference type="ARBA" id="ARBA00004766"/>
    </source>
</evidence>
<dbReference type="SUPFAM" id="SSF53633">
    <property type="entry name" value="Carbamate kinase-like"/>
    <property type="match status" value="1"/>
</dbReference>
<dbReference type="GO" id="GO:0004412">
    <property type="term" value="F:homoserine dehydrogenase activity"/>
    <property type="evidence" value="ECO:0007669"/>
    <property type="project" value="UniProtKB-EC"/>
</dbReference>
<evidence type="ECO:0000256" key="17">
    <source>
        <dbReference type="ARBA" id="ARBA00023002"/>
    </source>
</evidence>
<keyword evidence="16" id="KW-0521">NADP</keyword>
<evidence type="ECO:0000256" key="3">
    <source>
        <dbReference type="ARBA" id="ARBA00004986"/>
    </source>
</evidence>
<evidence type="ECO:0000259" key="31">
    <source>
        <dbReference type="Pfam" id="PF22468"/>
    </source>
</evidence>
<evidence type="ECO:0000256" key="20">
    <source>
        <dbReference type="ARBA" id="ARBA00023154"/>
    </source>
</evidence>
<keyword evidence="18" id="KW-0520">NAD</keyword>
<dbReference type="InterPro" id="IPR000073">
    <property type="entry name" value="AB_hydrolase_1"/>
</dbReference>
<dbReference type="Proteomes" id="UP000199138">
    <property type="component" value="Unassembled WGS sequence"/>
</dbReference>
<dbReference type="Gene3D" id="3.30.360.10">
    <property type="entry name" value="Dihydrodipicolinate Reductase, domain 2"/>
    <property type="match status" value="1"/>
</dbReference>
<evidence type="ECO:0000256" key="25">
    <source>
        <dbReference type="ARBA" id="ARBA00048841"/>
    </source>
</evidence>
<dbReference type="InterPro" id="IPR001341">
    <property type="entry name" value="Asp_kinase"/>
</dbReference>
<keyword evidence="10" id="KW-0808">Transferase</keyword>
<comment type="pathway">
    <text evidence="4">Amino-acid biosynthesis; L-threonine biosynthesis; L-threonine from L-aspartate: step 3/5.</text>
</comment>
<dbReference type="UniPathway" id="UPA00034">
    <property type="reaction ID" value="UER00015"/>
</dbReference>
<evidence type="ECO:0000256" key="9">
    <source>
        <dbReference type="ARBA" id="ARBA00022605"/>
    </source>
</evidence>
<dbReference type="Gene3D" id="3.40.1160.10">
    <property type="entry name" value="Acetylglutamate kinase-like"/>
    <property type="match status" value="1"/>
</dbReference>
<dbReference type="PANTHER" id="PTHR43070">
    <property type="match status" value="1"/>
</dbReference>
<comment type="catalytic activity">
    <reaction evidence="25">
        <text>L-homoserine + NADP(+) = L-aspartate 4-semialdehyde + NADPH + H(+)</text>
        <dbReference type="Rhea" id="RHEA:15761"/>
        <dbReference type="ChEBI" id="CHEBI:15378"/>
        <dbReference type="ChEBI" id="CHEBI:57476"/>
        <dbReference type="ChEBI" id="CHEBI:57783"/>
        <dbReference type="ChEBI" id="CHEBI:58349"/>
        <dbReference type="ChEBI" id="CHEBI:537519"/>
        <dbReference type="EC" id="1.1.1.3"/>
    </reaction>
    <physiologicalReaction direction="right-to-left" evidence="25">
        <dbReference type="Rhea" id="RHEA:15763"/>
    </physiologicalReaction>
</comment>
<keyword evidence="19" id="KW-0915">Sodium</keyword>
<dbReference type="GO" id="GO:0009088">
    <property type="term" value="P:threonine biosynthetic process"/>
    <property type="evidence" value="ECO:0007669"/>
    <property type="project" value="UniProtKB-UniPathway"/>
</dbReference>
<keyword evidence="33" id="KW-1185">Reference proteome</keyword>
<dbReference type="Gene3D" id="3.30.2130.10">
    <property type="entry name" value="VC0802-like"/>
    <property type="match status" value="1"/>
</dbReference>
<comment type="cofactor">
    <cofactor evidence="1">
        <name>a metal cation</name>
        <dbReference type="ChEBI" id="CHEBI:25213"/>
    </cofactor>
</comment>
<dbReference type="CDD" id="cd04921">
    <property type="entry name" value="ACT_AKi-HSDH-ThrA-like_1"/>
    <property type="match status" value="1"/>
</dbReference>
<keyword evidence="21" id="KW-0486">Methionine biosynthesis</keyword>
<evidence type="ECO:0000313" key="33">
    <source>
        <dbReference type="Proteomes" id="UP000199138"/>
    </source>
</evidence>
<dbReference type="Pfam" id="PF00696">
    <property type="entry name" value="AA_kinase"/>
    <property type="match status" value="1"/>
</dbReference>
<evidence type="ECO:0000256" key="1">
    <source>
        <dbReference type="ARBA" id="ARBA00001920"/>
    </source>
</evidence>
<feature type="domain" description="Aspartokinase ACT" evidence="31">
    <location>
        <begin position="633"/>
        <end position="693"/>
    </location>
</feature>
<evidence type="ECO:0000256" key="16">
    <source>
        <dbReference type="ARBA" id="ARBA00022857"/>
    </source>
</evidence>
<comment type="similarity">
    <text evidence="8">In the N-terminal section; belongs to the aspartokinase family.</text>
</comment>